<evidence type="ECO:0000313" key="8">
    <source>
        <dbReference type="Proteomes" id="UP000013827"/>
    </source>
</evidence>
<dbReference type="HOGENOM" id="CLU_010246_5_1_1"/>
<keyword evidence="2" id="KW-0378">Hydrolase</keyword>
<dbReference type="eggNOG" id="KOG1386">
    <property type="taxonomic scope" value="Eukaryota"/>
</dbReference>
<evidence type="ECO:0000256" key="6">
    <source>
        <dbReference type="SAM" id="SignalP"/>
    </source>
</evidence>
<dbReference type="InterPro" id="IPR000407">
    <property type="entry name" value="GDA1_CD39_NTPase"/>
</dbReference>
<feature type="transmembrane region" description="Helical" evidence="5">
    <location>
        <begin position="421"/>
        <end position="443"/>
    </location>
</feature>
<dbReference type="PANTHER" id="PTHR11782:SF83">
    <property type="entry name" value="GUANOSINE-DIPHOSPHATASE"/>
    <property type="match status" value="1"/>
</dbReference>
<accession>A0A0D3K4G6</accession>
<dbReference type="AlphaFoldDB" id="A0A0D3K4G6"/>
<feature type="binding site" evidence="4">
    <location>
        <begin position="187"/>
        <end position="191"/>
    </location>
    <ligand>
        <name>ATP</name>
        <dbReference type="ChEBI" id="CHEBI:30616"/>
    </ligand>
</feature>
<evidence type="ECO:0000256" key="1">
    <source>
        <dbReference type="ARBA" id="ARBA00009283"/>
    </source>
</evidence>
<dbReference type="PROSITE" id="PS01238">
    <property type="entry name" value="GDA1_CD39_NTPASE"/>
    <property type="match status" value="1"/>
</dbReference>
<dbReference type="PANTHER" id="PTHR11782">
    <property type="entry name" value="ADENOSINE/GUANOSINE DIPHOSPHATASE"/>
    <property type="match status" value="1"/>
</dbReference>
<dbReference type="GeneID" id="17275925"/>
<reference evidence="7" key="2">
    <citation type="submission" date="2024-10" db="UniProtKB">
        <authorList>
            <consortium name="EnsemblProtists"/>
        </authorList>
    </citation>
    <scope>IDENTIFICATION</scope>
</reference>
<evidence type="ECO:0000313" key="7">
    <source>
        <dbReference type="EnsemblProtists" id="EOD30651"/>
    </source>
</evidence>
<proteinExistence type="inferred from homology"/>
<dbReference type="RefSeq" id="XP_005783080.1">
    <property type="nucleotide sequence ID" value="XM_005783023.1"/>
</dbReference>
<dbReference type="CDD" id="cd24003">
    <property type="entry name" value="ASKHA_NBD_GDA1_CD39_NTPase"/>
    <property type="match status" value="1"/>
</dbReference>
<keyword evidence="5" id="KW-0812">Transmembrane</keyword>
<keyword evidence="6" id="KW-0732">Signal</keyword>
<name>A0A0D3K4G6_EMIH1</name>
<dbReference type="GO" id="GO:0017110">
    <property type="term" value="F:nucleoside diphosphate phosphatase activity"/>
    <property type="evidence" value="ECO:0007669"/>
    <property type="project" value="TreeGrafter"/>
</dbReference>
<dbReference type="PaxDb" id="2903-EOD30651"/>
<dbReference type="Pfam" id="PF01150">
    <property type="entry name" value="GDA1_CD39"/>
    <property type="match status" value="1"/>
</dbReference>
<feature type="signal peptide" evidence="6">
    <location>
        <begin position="1"/>
        <end position="20"/>
    </location>
</feature>
<evidence type="ECO:0000256" key="2">
    <source>
        <dbReference type="ARBA" id="ARBA00022801"/>
    </source>
</evidence>
<keyword evidence="5" id="KW-1133">Transmembrane helix</keyword>
<dbReference type="Gene3D" id="3.30.420.40">
    <property type="match status" value="1"/>
</dbReference>
<evidence type="ECO:0000256" key="5">
    <source>
        <dbReference type="SAM" id="Phobius"/>
    </source>
</evidence>
<dbReference type="GO" id="GO:0009134">
    <property type="term" value="P:nucleoside diphosphate catabolic process"/>
    <property type="evidence" value="ECO:0007669"/>
    <property type="project" value="TreeGrafter"/>
</dbReference>
<organism evidence="7 8">
    <name type="scientific">Emiliania huxleyi (strain CCMP1516)</name>
    <dbReference type="NCBI Taxonomy" id="280463"/>
    <lineage>
        <taxon>Eukaryota</taxon>
        <taxon>Haptista</taxon>
        <taxon>Haptophyta</taxon>
        <taxon>Prymnesiophyceae</taxon>
        <taxon>Isochrysidales</taxon>
        <taxon>Noelaerhabdaceae</taxon>
        <taxon>Emiliania</taxon>
    </lineage>
</organism>
<dbReference type="STRING" id="2903.R1F5S1"/>
<sequence length="461" mass="48936">MPRARGRRLLSWLLLQLCSAQDAAGPGELRHGLVFDAGSSGTRVHVYSWKIGGGGSKDSFDLIADDLLKIKPGLSSFKGEPEQAGASLRPLLAYAKEKVPAAAVPSTPVFLMATAGLRLVGEGAKDAILASVCDELGKSGFRFRCEWATLLGGEDEGLYGWVTVNYLLGALYPPAKTPAVGTIDLGGGSVQVVFATSEPVPNPDESQLLTFGARQHSLYVKSHLGYGLDEARRKALDSLVSRRAEDKPEPFRHPCLPRGASLEHGGKSLVGDADWARCLRVMGRLFPQPFAAGQPKLADRFYGFSYMYDRTAAIGLLDGQPRQFGSVAMSYNDIAAAGESLCRLSAEETATRFANTQDAAKSNNYCGDVAYVAALLKALGFEGDTSITMTNKIEKVELVWTLGAMLAKSAELLADTGSGGLGAGSVIGGLVALGLAAAALKLLSQRRSYSKLLPSSRRDFN</sequence>
<keyword evidence="4" id="KW-0067">ATP-binding</keyword>
<dbReference type="EnsemblProtists" id="EOD30651">
    <property type="protein sequence ID" value="EOD30651"/>
    <property type="gene ID" value="EMIHUDRAFT_423944"/>
</dbReference>
<keyword evidence="4" id="KW-0547">Nucleotide-binding</keyword>
<dbReference type="KEGG" id="ehx:EMIHUDRAFT_423944"/>
<feature type="chain" id="PRO_5044259800" evidence="6">
    <location>
        <begin position="21"/>
        <end position="461"/>
    </location>
</feature>
<protein>
    <submittedName>
        <fullName evidence="7">Uncharacterized protein</fullName>
    </submittedName>
</protein>
<keyword evidence="5" id="KW-0472">Membrane</keyword>
<dbReference type="GO" id="GO:0016020">
    <property type="term" value="C:membrane"/>
    <property type="evidence" value="ECO:0007669"/>
    <property type="project" value="TreeGrafter"/>
</dbReference>
<comment type="similarity">
    <text evidence="1">Belongs to the GDA1/CD39 NTPase family.</text>
</comment>
<evidence type="ECO:0000256" key="4">
    <source>
        <dbReference type="PIRSR" id="PIRSR600407-2"/>
    </source>
</evidence>
<keyword evidence="8" id="KW-1185">Reference proteome</keyword>
<feature type="active site" description="Proton acceptor" evidence="3">
    <location>
        <position position="156"/>
    </location>
</feature>
<reference evidence="8" key="1">
    <citation type="journal article" date="2013" name="Nature">
        <title>Pan genome of the phytoplankton Emiliania underpins its global distribution.</title>
        <authorList>
            <person name="Read B.A."/>
            <person name="Kegel J."/>
            <person name="Klute M.J."/>
            <person name="Kuo A."/>
            <person name="Lefebvre S.C."/>
            <person name="Maumus F."/>
            <person name="Mayer C."/>
            <person name="Miller J."/>
            <person name="Monier A."/>
            <person name="Salamov A."/>
            <person name="Young J."/>
            <person name="Aguilar M."/>
            <person name="Claverie J.M."/>
            <person name="Frickenhaus S."/>
            <person name="Gonzalez K."/>
            <person name="Herman E.K."/>
            <person name="Lin Y.C."/>
            <person name="Napier J."/>
            <person name="Ogata H."/>
            <person name="Sarno A.F."/>
            <person name="Shmutz J."/>
            <person name="Schroeder D."/>
            <person name="de Vargas C."/>
            <person name="Verret F."/>
            <person name="von Dassow P."/>
            <person name="Valentin K."/>
            <person name="Van de Peer Y."/>
            <person name="Wheeler G."/>
            <person name="Dacks J.B."/>
            <person name="Delwiche C.F."/>
            <person name="Dyhrman S.T."/>
            <person name="Glockner G."/>
            <person name="John U."/>
            <person name="Richards T."/>
            <person name="Worden A.Z."/>
            <person name="Zhang X."/>
            <person name="Grigoriev I.V."/>
            <person name="Allen A.E."/>
            <person name="Bidle K."/>
            <person name="Borodovsky M."/>
            <person name="Bowler C."/>
            <person name="Brownlee C."/>
            <person name="Cock J.M."/>
            <person name="Elias M."/>
            <person name="Gladyshev V.N."/>
            <person name="Groth M."/>
            <person name="Guda C."/>
            <person name="Hadaegh A."/>
            <person name="Iglesias-Rodriguez M.D."/>
            <person name="Jenkins J."/>
            <person name="Jones B.M."/>
            <person name="Lawson T."/>
            <person name="Leese F."/>
            <person name="Lindquist E."/>
            <person name="Lobanov A."/>
            <person name="Lomsadze A."/>
            <person name="Malik S.B."/>
            <person name="Marsh M.E."/>
            <person name="Mackinder L."/>
            <person name="Mock T."/>
            <person name="Mueller-Roeber B."/>
            <person name="Pagarete A."/>
            <person name="Parker M."/>
            <person name="Probert I."/>
            <person name="Quesneville H."/>
            <person name="Raines C."/>
            <person name="Rensing S.A."/>
            <person name="Riano-Pachon D.M."/>
            <person name="Richier S."/>
            <person name="Rokitta S."/>
            <person name="Shiraiwa Y."/>
            <person name="Soanes D.M."/>
            <person name="van der Giezen M."/>
            <person name="Wahlund T.M."/>
            <person name="Williams B."/>
            <person name="Wilson W."/>
            <person name="Wolfe G."/>
            <person name="Wurch L.L."/>
        </authorList>
    </citation>
    <scope>NUCLEOTIDE SEQUENCE</scope>
</reference>
<dbReference type="GO" id="GO:0005524">
    <property type="term" value="F:ATP binding"/>
    <property type="evidence" value="ECO:0007669"/>
    <property type="project" value="UniProtKB-KW"/>
</dbReference>
<dbReference type="Proteomes" id="UP000013827">
    <property type="component" value="Unassembled WGS sequence"/>
</dbReference>
<evidence type="ECO:0000256" key="3">
    <source>
        <dbReference type="PIRSR" id="PIRSR600407-1"/>
    </source>
</evidence>
<dbReference type="Gene3D" id="3.30.420.150">
    <property type="entry name" value="Exopolyphosphatase. Domain 2"/>
    <property type="match status" value="1"/>
</dbReference>